<evidence type="ECO:0000313" key="8">
    <source>
        <dbReference type="Proteomes" id="UP000198323"/>
    </source>
</evidence>
<dbReference type="InterPro" id="IPR015943">
    <property type="entry name" value="WD40/YVTN_repeat-like_dom_sf"/>
</dbReference>
<dbReference type="OrthoDB" id="187712at2759"/>
<evidence type="ECO:0000313" key="7">
    <source>
        <dbReference type="EMBL" id="OXB68274.1"/>
    </source>
</evidence>
<proteinExistence type="predicted"/>
<keyword evidence="8" id="KW-1185">Reference proteome</keyword>
<dbReference type="STRING" id="9009.A0A226NLB3"/>
<keyword evidence="4" id="KW-0175">Coiled coil</keyword>
<dbReference type="SUPFAM" id="SSF50978">
    <property type="entry name" value="WD40 repeat-like"/>
    <property type="match status" value="1"/>
</dbReference>
<dbReference type="InterPro" id="IPR020472">
    <property type="entry name" value="WD40_PAC1"/>
</dbReference>
<dbReference type="SMART" id="SM00320">
    <property type="entry name" value="WD40"/>
    <property type="match status" value="7"/>
</dbReference>
<keyword evidence="6" id="KW-0812">Transmembrane</keyword>
<reference evidence="7 8" key="1">
    <citation type="submission" date="2016-07" db="EMBL/GenBank/DDBJ databases">
        <title>Disparate Historic Effective Population Sizes Predicted by Modern Levels of Genome Diversity for the Scaled Quail (Callipepla squamata) and the Northern Bobwhite (Colinus virginianus): Inferences from First and Second Generation Draft Genome Assemblies for Sympatric New World Quail.</title>
        <authorList>
            <person name="Oldeschulte D.L."/>
            <person name="Halley Y.A."/>
            <person name="Bhattarai E.K."/>
            <person name="Brashear W.A."/>
            <person name="Hill J."/>
            <person name="Metz R.P."/>
            <person name="Johnson C.D."/>
            <person name="Rollins D."/>
            <person name="Peterson M.J."/>
            <person name="Bickhart D.M."/>
            <person name="Decker J.E."/>
            <person name="Seabury C.M."/>
        </authorList>
    </citation>
    <scope>NUCLEOTIDE SEQUENCE [LARGE SCALE GENOMIC DNA]</scope>
    <source>
        <strain evidence="7 8">Texas</strain>
        <tissue evidence="7">Leg muscle</tissue>
    </source>
</reference>
<feature type="transmembrane region" description="Helical" evidence="6">
    <location>
        <begin position="6"/>
        <end position="26"/>
    </location>
</feature>
<dbReference type="PANTHER" id="PTHR19863">
    <property type="entry name" value="NEMITIN (NEURONAL ENRICHED MAP INTERACTING PROTEIN) HOMOLOG"/>
    <property type="match status" value="1"/>
</dbReference>
<organism evidence="7 8">
    <name type="scientific">Callipepla squamata</name>
    <name type="common">Scaled quail</name>
    <dbReference type="NCBI Taxonomy" id="9009"/>
    <lineage>
        <taxon>Eukaryota</taxon>
        <taxon>Metazoa</taxon>
        <taxon>Chordata</taxon>
        <taxon>Craniata</taxon>
        <taxon>Vertebrata</taxon>
        <taxon>Euteleostomi</taxon>
        <taxon>Archelosauria</taxon>
        <taxon>Archosauria</taxon>
        <taxon>Dinosauria</taxon>
        <taxon>Saurischia</taxon>
        <taxon>Theropoda</taxon>
        <taxon>Coelurosauria</taxon>
        <taxon>Aves</taxon>
        <taxon>Neognathae</taxon>
        <taxon>Galloanserae</taxon>
        <taxon>Galliformes</taxon>
        <taxon>Odontophoridae</taxon>
        <taxon>Callipepla</taxon>
    </lineage>
</organism>
<dbReference type="Gene3D" id="2.130.10.10">
    <property type="entry name" value="YVTN repeat-like/Quinoprotein amine dehydrogenase"/>
    <property type="match status" value="2"/>
</dbReference>
<dbReference type="InterPro" id="IPR040067">
    <property type="entry name" value="WDR47"/>
</dbReference>
<feature type="transmembrane region" description="Helical" evidence="6">
    <location>
        <begin position="153"/>
        <end position="174"/>
    </location>
</feature>
<dbReference type="InterPro" id="IPR019775">
    <property type="entry name" value="WD40_repeat_CS"/>
</dbReference>
<feature type="repeat" description="WD" evidence="3">
    <location>
        <begin position="382"/>
        <end position="423"/>
    </location>
</feature>
<comment type="caution">
    <text evidence="7">The sequence shown here is derived from an EMBL/GenBank/DDBJ whole genome shotgun (WGS) entry which is preliminary data.</text>
</comment>
<gene>
    <name evidence="7" type="ORF">ASZ78_016675</name>
</gene>
<evidence type="ECO:0000256" key="1">
    <source>
        <dbReference type="ARBA" id="ARBA00022574"/>
    </source>
</evidence>
<protein>
    <submittedName>
        <fullName evidence="7">Uncharacterized protein</fullName>
    </submittedName>
</protein>
<feature type="repeat" description="WD" evidence="3">
    <location>
        <begin position="424"/>
        <end position="458"/>
    </location>
</feature>
<dbReference type="CDD" id="cd00200">
    <property type="entry name" value="WD40"/>
    <property type="match status" value="1"/>
</dbReference>
<evidence type="ECO:0000256" key="3">
    <source>
        <dbReference type="PROSITE-ProRule" id="PRU00221"/>
    </source>
</evidence>
<dbReference type="PROSITE" id="PS50294">
    <property type="entry name" value="WD_REPEATS_REGION"/>
    <property type="match status" value="2"/>
</dbReference>
<feature type="coiled-coil region" evidence="4">
    <location>
        <begin position="104"/>
        <end position="134"/>
    </location>
</feature>
<dbReference type="InterPro" id="IPR001680">
    <property type="entry name" value="WD40_rpt"/>
</dbReference>
<sequence>MMDLFLLLYCIQIFILFRGTFYSYFFSITLFHVAARSDTPVEPQHPIGSETLSQSVVSEKEPVTGAQSQGSAKQEKNEVLLLLNTGSNNLILISSKLRDSTDQFQEYYRQRLRYQQHLEQKEQQRQLYQQMLLEGGVNQEDGADQQQNLTEQFLNRLGIFVALLLCSLATHITLQDDKSKKQFICINTLEDTQAVRAVAFHPSGSLYAVGSNSKTLRVCAYPEVIDPSAYNTPKQPVVRFKRNKHHKGSIYCVAWSPCGQLLATGSNDKYVKVLPFNAETCNATGPDLEFSMHDGTIRDLAFMEGPESGGAILISAGAGDCNIYTTDCQRGQGLHALSGHTGHILALYTWSGWMIASGSQDKTVRFWDLRVPSCVRVVGTTFHGTGSAVASVAVDPSGRLLATGQEDSSCMLYDIRGGRMVQSYHPHASDVRSVRFSPGAHYLLTGSYDMKIKVTDLQGDLTKQLPLMVVGEHKDKVIQCRWHTQDLSFLSSSADRTVTLWTYNG</sequence>
<keyword evidence="1 3" id="KW-0853">WD repeat</keyword>
<dbReference type="EMBL" id="MCFN01000018">
    <property type="protein sequence ID" value="OXB68274.1"/>
    <property type="molecule type" value="Genomic_DNA"/>
</dbReference>
<dbReference type="PRINTS" id="PR00320">
    <property type="entry name" value="GPROTEINBRPT"/>
</dbReference>
<dbReference type="PANTHER" id="PTHR19863:SF5">
    <property type="entry name" value="WD REPEAT-CONTAINING PROTEIN 47"/>
    <property type="match status" value="1"/>
</dbReference>
<name>A0A226NLB3_CALSU</name>
<keyword evidence="6" id="KW-1133">Transmembrane helix</keyword>
<dbReference type="PROSITE" id="PS50082">
    <property type="entry name" value="WD_REPEATS_2"/>
    <property type="match status" value="5"/>
</dbReference>
<feature type="repeat" description="WD" evidence="3">
    <location>
        <begin position="470"/>
        <end position="505"/>
    </location>
</feature>
<feature type="region of interest" description="Disordered" evidence="5">
    <location>
        <begin position="42"/>
        <end position="72"/>
    </location>
</feature>
<evidence type="ECO:0000256" key="6">
    <source>
        <dbReference type="SAM" id="Phobius"/>
    </source>
</evidence>
<dbReference type="InterPro" id="IPR036322">
    <property type="entry name" value="WD40_repeat_dom_sf"/>
</dbReference>
<dbReference type="PROSITE" id="PS00678">
    <property type="entry name" value="WD_REPEATS_1"/>
    <property type="match status" value="1"/>
</dbReference>
<accession>A0A226NLB3</accession>
<dbReference type="AlphaFoldDB" id="A0A226NLB3"/>
<keyword evidence="6" id="KW-0472">Membrane</keyword>
<dbReference type="Proteomes" id="UP000198323">
    <property type="component" value="Unassembled WGS sequence"/>
</dbReference>
<feature type="repeat" description="WD" evidence="3">
    <location>
        <begin position="337"/>
        <end position="377"/>
    </location>
</feature>
<evidence type="ECO:0000256" key="2">
    <source>
        <dbReference type="ARBA" id="ARBA00022737"/>
    </source>
</evidence>
<evidence type="ECO:0000256" key="4">
    <source>
        <dbReference type="SAM" id="Coils"/>
    </source>
</evidence>
<evidence type="ECO:0000256" key="5">
    <source>
        <dbReference type="SAM" id="MobiDB-lite"/>
    </source>
</evidence>
<feature type="repeat" description="WD" evidence="3">
    <location>
        <begin position="243"/>
        <end position="273"/>
    </location>
</feature>
<keyword evidence="2" id="KW-0677">Repeat</keyword>
<dbReference type="Pfam" id="PF00400">
    <property type="entry name" value="WD40"/>
    <property type="match status" value="6"/>
</dbReference>